<evidence type="ECO:0000313" key="3">
    <source>
        <dbReference type="Proteomes" id="UP001152747"/>
    </source>
</evidence>
<dbReference type="EMBL" id="CANHGI010000006">
    <property type="protein sequence ID" value="CAI5455875.1"/>
    <property type="molecule type" value="Genomic_DNA"/>
</dbReference>
<reference evidence="2" key="1">
    <citation type="submission" date="2022-11" db="EMBL/GenBank/DDBJ databases">
        <authorList>
            <person name="Kikuchi T."/>
        </authorList>
    </citation>
    <scope>NUCLEOTIDE SEQUENCE</scope>
    <source>
        <strain evidence="2">PS1010</strain>
    </source>
</reference>
<feature type="signal peptide" evidence="1">
    <location>
        <begin position="1"/>
        <end position="19"/>
    </location>
</feature>
<name>A0A9P1NAM7_9PELO</name>
<evidence type="ECO:0000256" key="1">
    <source>
        <dbReference type="SAM" id="SignalP"/>
    </source>
</evidence>
<feature type="chain" id="PRO_5040268701" evidence="1">
    <location>
        <begin position="20"/>
        <end position="77"/>
    </location>
</feature>
<gene>
    <name evidence="2" type="ORF">CAMP_LOCUS18512</name>
</gene>
<evidence type="ECO:0000313" key="2">
    <source>
        <dbReference type="EMBL" id="CAI5455875.1"/>
    </source>
</evidence>
<protein>
    <submittedName>
        <fullName evidence="2">Uncharacterized protein</fullName>
    </submittedName>
</protein>
<dbReference type="OrthoDB" id="5780136at2759"/>
<organism evidence="2 3">
    <name type="scientific">Caenorhabditis angaria</name>
    <dbReference type="NCBI Taxonomy" id="860376"/>
    <lineage>
        <taxon>Eukaryota</taxon>
        <taxon>Metazoa</taxon>
        <taxon>Ecdysozoa</taxon>
        <taxon>Nematoda</taxon>
        <taxon>Chromadorea</taxon>
        <taxon>Rhabditida</taxon>
        <taxon>Rhabditina</taxon>
        <taxon>Rhabditomorpha</taxon>
        <taxon>Rhabditoidea</taxon>
        <taxon>Rhabditidae</taxon>
        <taxon>Peloderinae</taxon>
        <taxon>Caenorhabditis</taxon>
    </lineage>
</organism>
<proteinExistence type="predicted"/>
<dbReference type="AlphaFoldDB" id="A0A9P1NAM7"/>
<keyword evidence="1" id="KW-0732">Signal</keyword>
<accession>A0A9P1NAM7</accession>
<keyword evidence="3" id="KW-1185">Reference proteome</keyword>
<comment type="caution">
    <text evidence="2">The sequence shown here is derived from an EMBL/GenBank/DDBJ whole genome shotgun (WGS) entry which is preliminary data.</text>
</comment>
<dbReference type="Proteomes" id="UP001152747">
    <property type="component" value="Unassembled WGS sequence"/>
</dbReference>
<sequence>MSNWLKHLVFFIFFCVVTASALPSDYVRFLIQSARENSDHINDIDSNERFMRVNRDQMDAVPLNNEFLLNNAFFRYG</sequence>